<dbReference type="GO" id="GO:0008270">
    <property type="term" value="F:zinc ion binding"/>
    <property type="evidence" value="ECO:0007669"/>
    <property type="project" value="InterPro"/>
</dbReference>
<organism evidence="2">
    <name type="scientific">Gaeavirus sp</name>
    <dbReference type="NCBI Taxonomy" id="2487767"/>
    <lineage>
        <taxon>Viruses</taxon>
        <taxon>Varidnaviria</taxon>
        <taxon>Bamfordvirae</taxon>
        <taxon>Nucleocytoviricota</taxon>
        <taxon>Megaviricetes</taxon>
        <taxon>Imitervirales</taxon>
        <taxon>Mimiviridae</taxon>
        <taxon>Klosneuvirinae</taxon>
    </lineage>
</organism>
<proteinExistence type="predicted"/>
<sequence length="181" mass="21043">MPSRRQRAYQNIYLLGMYRPTSDLERKFIVTDTSGNTYDVNINEIPECSCPVNAYNGYKCKHICFILLRIMKVTGGMKQKYSEDDLISMFLHIPKYINLDIVVRADNETVETVEKVEKIKKIKKMVQRLDDMCPICLDDLGNVKLLDYCKYGCGKSIHKVCLGIYHRSYGKDCVFCRQAWV</sequence>
<dbReference type="Gene3D" id="3.30.40.10">
    <property type="entry name" value="Zinc/RING finger domain, C3HC4 (zinc finger)"/>
    <property type="match status" value="1"/>
</dbReference>
<gene>
    <name evidence="2" type="ORF">Gaeavirus2_23</name>
</gene>
<dbReference type="SUPFAM" id="SSF57850">
    <property type="entry name" value="RING/U-box"/>
    <property type="match status" value="1"/>
</dbReference>
<name>A0A3G5A178_9VIRU</name>
<accession>A0A3G5A178</accession>
<dbReference type="InterPro" id="IPR039903">
    <property type="entry name" value="Zswim2"/>
</dbReference>
<dbReference type="InterPro" id="IPR013083">
    <property type="entry name" value="Znf_RING/FYVE/PHD"/>
</dbReference>
<dbReference type="InterPro" id="IPR007527">
    <property type="entry name" value="Znf_SWIM"/>
</dbReference>
<dbReference type="EMBL" id="MK072200">
    <property type="protein sequence ID" value="AYV79941.1"/>
    <property type="molecule type" value="Genomic_DNA"/>
</dbReference>
<dbReference type="PANTHER" id="PTHR21540:SF0">
    <property type="entry name" value="PHD FAMILY PROTEIN"/>
    <property type="match status" value="1"/>
</dbReference>
<evidence type="ECO:0000313" key="2">
    <source>
        <dbReference type="EMBL" id="AYV79941.1"/>
    </source>
</evidence>
<protein>
    <submittedName>
        <fullName evidence="2">RING domain protein</fullName>
    </submittedName>
</protein>
<feature type="domain" description="SWIM-type" evidence="1">
    <location>
        <begin position="38"/>
        <end position="71"/>
    </location>
</feature>
<dbReference type="GO" id="GO:0061630">
    <property type="term" value="F:ubiquitin protein ligase activity"/>
    <property type="evidence" value="ECO:0007669"/>
    <property type="project" value="InterPro"/>
</dbReference>
<reference evidence="2" key="1">
    <citation type="submission" date="2018-10" db="EMBL/GenBank/DDBJ databases">
        <title>Hidden diversity of soil giant viruses.</title>
        <authorList>
            <person name="Schulz F."/>
            <person name="Alteio L."/>
            <person name="Goudeau D."/>
            <person name="Ryan E.M."/>
            <person name="Malmstrom R.R."/>
            <person name="Blanchard J."/>
            <person name="Woyke T."/>
        </authorList>
    </citation>
    <scope>NUCLEOTIDE SEQUENCE</scope>
    <source>
        <strain evidence="2">GAV1</strain>
    </source>
</reference>
<dbReference type="PROSITE" id="PS50966">
    <property type="entry name" value="ZF_SWIM"/>
    <property type="match status" value="1"/>
</dbReference>
<dbReference type="PANTHER" id="PTHR21540">
    <property type="entry name" value="RING FINGER AND SWIM DOMAIN-CONTAINING PROTEIN 2"/>
    <property type="match status" value="1"/>
</dbReference>
<dbReference type="Pfam" id="PF04434">
    <property type="entry name" value="SWIM"/>
    <property type="match status" value="1"/>
</dbReference>
<evidence type="ECO:0000259" key="1">
    <source>
        <dbReference type="PROSITE" id="PS50966"/>
    </source>
</evidence>